<reference evidence="9 10" key="1">
    <citation type="submission" date="2021-04" db="EMBL/GenBank/DDBJ databases">
        <title>Characterization of the biosynthetic gene cluster of new lipopeptides with antitumor activity in the genome of the marine Streptomyces PHM034.</title>
        <authorList>
            <person name="Ceniceros A."/>
            <person name="Canedo L."/>
            <person name="Mendez C."/>
            <person name="Olano C."/>
            <person name="Schleissner C."/>
            <person name="Cuevas C."/>
            <person name="De La Calle F."/>
            <person name="Salas J.A."/>
        </authorList>
    </citation>
    <scope>NUCLEOTIDE SEQUENCE [LARGE SCALE GENOMIC DNA]</scope>
    <source>
        <strain evidence="9 10">PHM034</strain>
    </source>
</reference>
<feature type="transmembrane region" description="Helical" evidence="7">
    <location>
        <begin position="335"/>
        <end position="356"/>
    </location>
</feature>
<evidence type="ECO:0000256" key="7">
    <source>
        <dbReference type="SAM" id="Phobius"/>
    </source>
</evidence>
<dbReference type="GO" id="GO:0005351">
    <property type="term" value="F:carbohydrate:proton symporter activity"/>
    <property type="evidence" value="ECO:0007669"/>
    <property type="project" value="TreeGrafter"/>
</dbReference>
<dbReference type="GO" id="GO:0005886">
    <property type="term" value="C:plasma membrane"/>
    <property type="evidence" value="ECO:0007669"/>
    <property type="project" value="UniProtKB-SubCell"/>
</dbReference>
<keyword evidence="10" id="KW-1185">Reference proteome</keyword>
<feature type="region of interest" description="Disordered" evidence="6">
    <location>
        <begin position="480"/>
        <end position="500"/>
    </location>
</feature>
<feature type="transmembrane region" description="Helical" evidence="7">
    <location>
        <begin position="137"/>
        <end position="155"/>
    </location>
</feature>
<evidence type="ECO:0000256" key="4">
    <source>
        <dbReference type="ARBA" id="ARBA00022989"/>
    </source>
</evidence>
<comment type="subcellular location">
    <subcellularLocation>
        <location evidence="1">Cell membrane</location>
        <topology evidence="1">Multi-pass membrane protein</topology>
    </subcellularLocation>
</comment>
<dbReference type="PANTHER" id="PTHR48022">
    <property type="entry name" value="PLASTIDIC GLUCOSE TRANSPORTER 4"/>
    <property type="match status" value="1"/>
</dbReference>
<dbReference type="PROSITE" id="PS50850">
    <property type="entry name" value="MFS"/>
    <property type="match status" value="1"/>
</dbReference>
<feature type="transmembrane region" description="Helical" evidence="7">
    <location>
        <begin position="300"/>
        <end position="323"/>
    </location>
</feature>
<feature type="region of interest" description="Disordered" evidence="6">
    <location>
        <begin position="1"/>
        <end position="99"/>
    </location>
</feature>
<evidence type="ECO:0000256" key="2">
    <source>
        <dbReference type="ARBA" id="ARBA00010992"/>
    </source>
</evidence>
<keyword evidence="3 7" id="KW-0812">Transmembrane</keyword>
<proteinExistence type="inferred from homology"/>
<evidence type="ECO:0000256" key="3">
    <source>
        <dbReference type="ARBA" id="ARBA00022692"/>
    </source>
</evidence>
<dbReference type="Gene3D" id="1.20.1250.20">
    <property type="entry name" value="MFS general substrate transporter like domains"/>
    <property type="match status" value="1"/>
</dbReference>
<evidence type="ECO:0000256" key="6">
    <source>
        <dbReference type="SAM" id="MobiDB-lite"/>
    </source>
</evidence>
<feature type="transmembrane region" description="Helical" evidence="7">
    <location>
        <begin position="201"/>
        <end position="221"/>
    </location>
</feature>
<feature type="compositionally biased region" description="Basic residues" evidence="6">
    <location>
        <begin position="75"/>
        <end position="98"/>
    </location>
</feature>
<evidence type="ECO:0000256" key="1">
    <source>
        <dbReference type="ARBA" id="ARBA00004651"/>
    </source>
</evidence>
<evidence type="ECO:0000313" key="10">
    <source>
        <dbReference type="Proteomes" id="UP000682308"/>
    </source>
</evidence>
<dbReference type="InterPro" id="IPR050360">
    <property type="entry name" value="MFS_Sugar_Transporters"/>
</dbReference>
<dbReference type="AlphaFoldDB" id="A0A941J1N4"/>
<protein>
    <submittedName>
        <fullName evidence="9">MFS transporter</fullName>
    </submittedName>
</protein>
<name>A0A941J1N4_9ACTN</name>
<feature type="transmembrane region" description="Helical" evidence="7">
    <location>
        <begin position="388"/>
        <end position="411"/>
    </location>
</feature>
<evidence type="ECO:0000256" key="5">
    <source>
        <dbReference type="ARBA" id="ARBA00023136"/>
    </source>
</evidence>
<dbReference type="Pfam" id="PF00083">
    <property type="entry name" value="Sugar_tr"/>
    <property type="match status" value="1"/>
</dbReference>
<dbReference type="SUPFAM" id="SSF103473">
    <property type="entry name" value="MFS general substrate transporter"/>
    <property type="match status" value="1"/>
</dbReference>
<feature type="transmembrane region" description="Helical" evidence="7">
    <location>
        <begin position="455"/>
        <end position="474"/>
    </location>
</feature>
<dbReference type="InterPro" id="IPR005829">
    <property type="entry name" value="Sugar_transporter_CS"/>
</dbReference>
<evidence type="ECO:0000259" key="8">
    <source>
        <dbReference type="PROSITE" id="PS50850"/>
    </source>
</evidence>
<evidence type="ECO:0000313" key="9">
    <source>
        <dbReference type="EMBL" id="MBR8640472.1"/>
    </source>
</evidence>
<dbReference type="EMBL" id="JAGTPG010000002">
    <property type="protein sequence ID" value="MBR8640472.1"/>
    <property type="molecule type" value="Genomic_DNA"/>
</dbReference>
<keyword evidence="4 7" id="KW-1133">Transmembrane helix</keyword>
<feature type="compositionally biased region" description="Polar residues" evidence="6">
    <location>
        <begin position="483"/>
        <end position="500"/>
    </location>
</feature>
<dbReference type="PROSITE" id="PS00217">
    <property type="entry name" value="SUGAR_TRANSPORT_2"/>
    <property type="match status" value="1"/>
</dbReference>
<dbReference type="PANTHER" id="PTHR48022:SF2">
    <property type="entry name" value="PLASTIDIC GLUCOSE TRANSPORTER 4"/>
    <property type="match status" value="1"/>
</dbReference>
<sequence>MRTHRRVSASEVSSRSRRPRSDAFVADVRTSPGPPCSPQEGLKCDHHQQRRARPGENDEATGRQTALHGQDDRRDRRRHVHRRLHPRHHRHSDRRRLRRAADVTVLGGPDRGLGPDRHLHRRTPRGWLADKFGRKPLFTIDLALFLVGSTLQFFVDSAWQLFAVRLLMGVAIGADYSIGWPLLAEFAPARRRGRLMSMNEVAWYLGFMVAFIVGYVMSEAFSIDWRIVLGSSTLPAVILLLARLGMPESPRWLMNQGRTQEARQVAHDYLESPAEALDLSNESTRPGTFGMLFSRGYWRATTFISVFWFCAVTPYFAIATFAASVLSDYGLGDGFGGAIGINGLALLGVLASLALIDRVGRRRLTIPQQWVCAVVLVVIGLWTSAPPVLILACFLVFAFANAMCTALTGVYPGEIFPTEIRGIGTGFATAFSRVGAGLGTFLLPWAMHNLGAGPTMLFAAGICVVGAAVSQALAPETMGRPLSETSAPHGSPMAEQSTSA</sequence>
<dbReference type="Proteomes" id="UP000682308">
    <property type="component" value="Unassembled WGS sequence"/>
</dbReference>
<feature type="transmembrane region" description="Helical" evidence="7">
    <location>
        <begin position="227"/>
        <end position="246"/>
    </location>
</feature>
<feature type="domain" description="Major facilitator superfamily (MFS) profile" evidence="8">
    <location>
        <begin position="1"/>
        <end position="478"/>
    </location>
</feature>
<dbReference type="InterPro" id="IPR005828">
    <property type="entry name" value="MFS_sugar_transport-like"/>
</dbReference>
<gene>
    <name evidence="9" type="ORF">KEF29_17115</name>
</gene>
<dbReference type="InterPro" id="IPR020846">
    <property type="entry name" value="MFS_dom"/>
</dbReference>
<dbReference type="InterPro" id="IPR036259">
    <property type="entry name" value="MFS_trans_sf"/>
</dbReference>
<comment type="caution">
    <text evidence="9">The sequence shown here is derived from an EMBL/GenBank/DDBJ whole genome shotgun (WGS) entry which is preliminary data.</text>
</comment>
<organism evidence="9 10">
    <name type="scientific">Streptomyces tuirus</name>
    <dbReference type="NCBI Taxonomy" id="68278"/>
    <lineage>
        <taxon>Bacteria</taxon>
        <taxon>Bacillati</taxon>
        <taxon>Actinomycetota</taxon>
        <taxon>Actinomycetes</taxon>
        <taxon>Kitasatosporales</taxon>
        <taxon>Streptomycetaceae</taxon>
        <taxon>Streptomyces</taxon>
    </lineage>
</organism>
<keyword evidence="5 7" id="KW-0472">Membrane</keyword>
<feature type="transmembrane region" description="Helical" evidence="7">
    <location>
        <begin position="161"/>
        <end position="180"/>
    </location>
</feature>
<dbReference type="CDD" id="cd17316">
    <property type="entry name" value="MFS_SV2_like"/>
    <property type="match status" value="1"/>
</dbReference>
<accession>A0A941J1N4</accession>
<comment type="similarity">
    <text evidence="2">Belongs to the major facilitator superfamily. Sugar transporter (TC 2.A.1.1) family.</text>
</comment>
<feature type="transmembrane region" description="Helical" evidence="7">
    <location>
        <begin position="363"/>
        <end position="382"/>
    </location>
</feature>
<feature type="transmembrane region" description="Helical" evidence="7">
    <location>
        <begin position="423"/>
        <end position="443"/>
    </location>
</feature>